<dbReference type="Pfam" id="PF00045">
    <property type="entry name" value="Hemopexin"/>
    <property type="match status" value="2"/>
</dbReference>
<name>A0A1L5JFM3_HYPMO</name>
<keyword evidence="11" id="KW-0677">Repeat</keyword>
<evidence type="ECO:0000256" key="21">
    <source>
        <dbReference type="ARBA" id="ARBA00032382"/>
    </source>
</evidence>
<evidence type="ECO:0000256" key="27">
    <source>
        <dbReference type="PIRSR" id="PIRSR621190-2"/>
    </source>
</evidence>
<dbReference type="Pfam" id="PF00040">
    <property type="entry name" value="fn2"/>
    <property type="match status" value="2"/>
</dbReference>
<keyword evidence="14 27" id="KW-0106">Calcium</keyword>
<dbReference type="EMBL" id="KX097023">
    <property type="protein sequence ID" value="APO13601.1"/>
    <property type="molecule type" value="mRNA"/>
</dbReference>
<feature type="binding site" evidence="27">
    <location>
        <position position="209"/>
    </location>
    <ligand>
        <name>Ca(2+)</name>
        <dbReference type="ChEBI" id="CHEBI:29108"/>
        <label>1</label>
    </ligand>
</feature>
<feature type="repeat" description="Hemopexin" evidence="29">
    <location>
        <begin position="533"/>
        <end position="577"/>
    </location>
</feature>
<evidence type="ECO:0000256" key="19">
    <source>
        <dbReference type="ARBA" id="ARBA00023180"/>
    </source>
</evidence>
<comment type="cofactor">
    <cofactor evidence="27">
        <name>Ca(2+)</name>
        <dbReference type="ChEBI" id="CHEBI:29108"/>
    </cofactor>
    <text evidence="27">Can bind about 5 Ca(2+) ions per subunit.</text>
</comment>
<evidence type="ECO:0000256" key="3">
    <source>
        <dbReference type="ARBA" id="ARBA00010370"/>
    </source>
</evidence>
<feature type="binding site" evidence="27">
    <location>
        <position position="207"/>
    </location>
    <ligand>
        <name>Ca(2+)</name>
        <dbReference type="ChEBI" id="CHEBI:29108"/>
        <label>1</label>
    </ligand>
</feature>
<evidence type="ECO:0000256" key="22">
    <source>
        <dbReference type="ARBA" id="ARBA00033338"/>
    </source>
</evidence>
<evidence type="ECO:0000256" key="14">
    <source>
        <dbReference type="ARBA" id="ARBA00022837"/>
    </source>
</evidence>
<accession>A0A1L5JFM3</accession>
<dbReference type="SUPFAM" id="SSF50923">
    <property type="entry name" value="Hemopexin-like domain"/>
    <property type="match status" value="1"/>
</dbReference>
<keyword evidence="7" id="KW-0272">Extracellular matrix</keyword>
<keyword evidence="13 26" id="KW-0862">Zinc</keyword>
<dbReference type="PANTHER" id="PTHR10201">
    <property type="entry name" value="MATRIX METALLOPROTEINASE"/>
    <property type="match status" value="1"/>
</dbReference>
<dbReference type="GO" id="GO:0031012">
    <property type="term" value="C:extracellular matrix"/>
    <property type="evidence" value="ECO:0007669"/>
    <property type="project" value="InterPro"/>
</dbReference>
<dbReference type="FunFam" id="2.10.10.10:FF:000001">
    <property type="entry name" value="Fibronectin 1a isoform 1"/>
    <property type="match status" value="3"/>
</dbReference>
<feature type="binding site" evidence="27">
    <location>
        <position position="176"/>
    </location>
    <ligand>
        <name>Zn(2+)</name>
        <dbReference type="ChEBI" id="CHEBI:29105"/>
        <label>1</label>
    </ligand>
</feature>
<feature type="binding site" evidence="27">
    <location>
        <position position="495"/>
    </location>
    <ligand>
        <name>Ca(2+)</name>
        <dbReference type="ChEBI" id="CHEBI:29108"/>
        <label>5</label>
    </ligand>
</feature>
<evidence type="ECO:0000256" key="30">
    <source>
        <dbReference type="SAM" id="MobiDB-lite"/>
    </source>
</evidence>
<dbReference type="SUPFAM" id="SSF55486">
    <property type="entry name" value="Metalloproteases ('zincins'), catalytic domain"/>
    <property type="match status" value="1"/>
</dbReference>
<dbReference type="PROSITE" id="PS00023">
    <property type="entry name" value="FN2_1"/>
    <property type="match status" value="1"/>
</dbReference>
<keyword evidence="6" id="KW-0964">Secreted</keyword>
<feature type="region of interest" description="Disordered" evidence="30">
    <location>
        <begin position="442"/>
        <end position="480"/>
    </location>
</feature>
<feature type="disulfide bond" evidence="28">
    <location>
        <begin position="245"/>
        <end position="272"/>
    </location>
</feature>
<feature type="binding site" evidence="27">
    <location>
        <position position="183"/>
    </location>
    <ligand>
        <name>Ca(2+)</name>
        <dbReference type="ChEBI" id="CHEBI:29108"/>
        <label>3</label>
    </ligand>
</feature>
<dbReference type="Gene3D" id="3.40.390.10">
    <property type="entry name" value="Collagenase (Catalytic Domain)"/>
    <property type="match status" value="1"/>
</dbReference>
<feature type="repeat" description="Hemopexin" evidence="29">
    <location>
        <begin position="579"/>
        <end position="626"/>
    </location>
</feature>
<proteinExistence type="evidence at transcript level"/>
<reference evidence="33" key="1">
    <citation type="submission" date="2016-04" db="EMBL/GenBank/DDBJ databases">
        <authorList>
            <person name="Evans L.H."/>
            <person name="Alamgir A."/>
            <person name="Owens N."/>
            <person name="Weber N.D."/>
            <person name="Virtaneva K."/>
            <person name="Barbian K."/>
            <person name="Babar A."/>
            <person name="Rosenke K."/>
        </authorList>
    </citation>
    <scope>NUCLEOTIDE SEQUENCE</scope>
</reference>
<dbReference type="GO" id="GO:0006508">
    <property type="term" value="P:proteolysis"/>
    <property type="evidence" value="ECO:0007669"/>
    <property type="project" value="UniProtKB-KW"/>
</dbReference>
<evidence type="ECO:0000256" key="6">
    <source>
        <dbReference type="ARBA" id="ARBA00022525"/>
    </source>
</evidence>
<dbReference type="PRINTS" id="PR00138">
    <property type="entry name" value="MATRIXIN"/>
</dbReference>
<evidence type="ECO:0000256" key="18">
    <source>
        <dbReference type="ARBA" id="ARBA00023157"/>
    </source>
</evidence>
<dbReference type="SUPFAM" id="SSF47090">
    <property type="entry name" value="PGBD-like"/>
    <property type="match status" value="1"/>
</dbReference>
<dbReference type="PROSITE" id="PS51092">
    <property type="entry name" value="FN2_2"/>
    <property type="match status" value="3"/>
</dbReference>
<dbReference type="InterPro" id="IPR036943">
    <property type="entry name" value="FN_type2_sf"/>
</dbReference>
<evidence type="ECO:0000256" key="4">
    <source>
        <dbReference type="ARBA" id="ARBA00012395"/>
    </source>
</evidence>
<dbReference type="FunFam" id="2.110.10.10:FF:000002">
    <property type="entry name" value="Matrix metallopeptidase 3"/>
    <property type="match status" value="1"/>
</dbReference>
<evidence type="ECO:0000256" key="15">
    <source>
        <dbReference type="ARBA" id="ARBA00023049"/>
    </source>
</evidence>
<dbReference type="InterPro" id="IPR033739">
    <property type="entry name" value="M10A_MMP"/>
</dbReference>
<dbReference type="InterPro" id="IPR001818">
    <property type="entry name" value="Pept_M10_metallopeptidase"/>
</dbReference>
<dbReference type="PROSITE" id="PS00546">
    <property type="entry name" value="CYSTEINE_SWITCH"/>
    <property type="match status" value="1"/>
</dbReference>
<keyword evidence="18 28" id="KW-1015">Disulfide bond</keyword>
<dbReference type="CDD" id="cd00062">
    <property type="entry name" value="FN2"/>
    <property type="match status" value="3"/>
</dbReference>
<feature type="binding site" evidence="27">
    <location>
        <position position="184"/>
    </location>
    <ligand>
        <name>Ca(2+)</name>
        <dbReference type="ChEBI" id="CHEBI:29108"/>
        <label>3</label>
    </ligand>
</feature>
<dbReference type="FunFam" id="3.40.390.10:FF:000010">
    <property type="entry name" value="72 kDa type IV collagenase"/>
    <property type="match status" value="1"/>
</dbReference>
<keyword evidence="8" id="KW-0645">Protease</keyword>
<evidence type="ECO:0000256" key="9">
    <source>
        <dbReference type="ARBA" id="ARBA00022723"/>
    </source>
</evidence>
<dbReference type="CDD" id="cd00094">
    <property type="entry name" value="HX"/>
    <property type="match status" value="1"/>
</dbReference>
<dbReference type="InterPro" id="IPR018486">
    <property type="entry name" value="Hemopexin_CS"/>
</dbReference>
<feature type="binding site" evidence="26">
    <location>
        <position position="232"/>
    </location>
    <ligand>
        <name>Zn(2+)</name>
        <dbReference type="ChEBI" id="CHEBI:29105"/>
        <label>2</label>
        <note>catalytic</note>
    </ligand>
</feature>
<dbReference type="InterPro" id="IPR013806">
    <property type="entry name" value="Kringle-like"/>
</dbReference>
<evidence type="ECO:0000256" key="5">
    <source>
        <dbReference type="ARBA" id="ARBA00013698"/>
    </source>
</evidence>
<dbReference type="CDD" id="cd04278">
    <property type="entry name" value="ZnMc_MMP"/>
    <property type="match status" value="1"/>
</dbReference>
<dbReference type="GO" id="GO:0004222">
    <property type="term" value="F:metalloendopeptidase activity"/>
    <property type="evidence" value="ECO:0007669"/>
    <property type="project" value="UniProtKB-EC"/>
</dbReference>
<dbReference type="InterPro" id="IPR018487">
    <property type="entry name" value="Hemopexin-like_repeat"/>
</dbReference>
<dbReference type="SMART" id="SM00059">
    <property type="entry name" value="FN2"/>
    <property type="match status" value="3"/>
</dbReference>
<evidence type="ECO:0000256" key="2">
    <source>
        <dbReference type="ARBA" id="ARBA00004498"/>
    </source>
</evidence>
<dbReference type="SMART" id="SM00120">
    <property type="entry name" value="HX"/>
    <property type="match status" value="4"/>
</dbReference>
<feature type="signal peptide" evidence="31">
    <location>
        <begin position="1"/>
        <end position="20"/>
    </location>
</feature>
<dbReference type="Pfam" id="PF00413">
    <property type="entry name" value="Peptidase_M10"/>
    <property type="match status" value="2"/>
</dbReference>
<evidence type="ECO:0000256" key="1">
    <source>
        <dbReference type="ARBA" id="ARBA00001425"/>
    </source>
</evidence>
<dbReference type="GO" id="GO:0005615">
    <property type="term" value="C:extracellular space"/>
    <property type="evidence" value="ECO:0007669"/>
    <property type="project" value="TreeGrafter"/>
</dbReference>
<dbReference type="GO" id="GO:0008270">
    <property type="term" value="F:zinc ion binding"/>
    <property type="evidence" value="ECO:0007669"/>
    <property type="project" value="InterPro"/>
</dbReference>
<dbReference type="InterPro" id="IPR024079">
    <property type="entry name" value="MetalloPept_cat_dom_sf"/>
</dbReference>
<comment type="cofactor">
    <cofactor evidence="27">
        <name>Zn(2+)</name>
        <dbReference type="ChEBI" id="CHEBI:29105"/>
    </cofactor>
    <text evidence="27">Binds 2 Zn(2+) ions per subunit.</text>
</comment>
<dbReference type="InterPro" id="IPR036375">
    <property type="entry name" value="Hemopexin-like_dom_sf"/>
</dbReference>
<feature type="chain" id="PRO_5012860288" description="Matrix metalloproteinase-9" evidence="31">
    <location>
        <begin position="21"/>
        <end position="670"/>
    </location>
</feature>
<protein>
    <recommendedName>
        <fullName evidence="5">Matrix metalloproteinase-9</fullName>
        <ecNumber evidence="4">3.4.24.35</ecNumber>
    </recommendedName>
    <alternativeName>
        <fullName evidence="20">92 kDa gelatinase</fullName>
    </alternativeName>
    <alternativeName>
        <fullName evidence="21">92 kDa type IV collagenase</fullName>
    </alternativeName>
    <alternativeName>
        <fullName evidence="22">Gelatinase B</fullName>
    </alternativeName>
</protein>
<dbReference type="PANTHER" id="PTHR10201:SF30">
    <property type="entry name" value="MATRIX METALLOPROTEINASE-9"/>
    <property type="match status" value="1"/>
</dbReference>
<feature type="binding site" evidence="27">
    <location>
        <position position="585"/>
    </location>
    <ligand>
        <name>Ca(2+)</name>
        <dbReference type="ChEBI" id="CHEBI:29108"/>
        <label>5</label>
    </ligand>
</feature>
<keyword evidence="9 26" id="KW-0479">Metal-binding</keyword>
<dbReference type="PROSITE" id="PS00024">
    <property type="entry name" value="HEMOPEXIN"/>
    <property type="match status" value="1"/>
</dbReference>
<dbReference type="PIRSF" id="PIRSF001191">
    <property type="entry name" value="Peptidase_M10A_matrix"/>
    <property type="match status" value="1"/>
</dbReference>
<feature type="disulfide bond" evidence="28">
    <location>
        <begin position="231"/>
        <end position="257"/>
    </location>
</feature>
<feature type="disulfide bond" evidence="28">
    <location>
        <begin position="361"/>
        <end position="388"/>
    </location>
</feature>
<dbReference type="InterPro" id="IPR021190">
    <property type="entry name" value="Pept_M10A"/>
</dbReference>
<feature type="active site" evidence="25">
    <location>
        <position position="402"/>
    </location>
</feature>
<comment type="similarity">
    <text evidence="3">Belongs to the peptidase M10A family.</text>
</comment>
<feature type="repeat" description="Hemopexin" evidence="29">
    <location>
        <begin position="489"/>
        <end position="532"/>
    </location>
</feature>
<dbReference type="EC" id="3.4.24.35" evidence="4"/>
<evidence type="ECO:0000256" key="28">
    <source>
        <dbReference type="PROSITE-ProRule" id="PRU00479"/>
    </source>
</evidence>
<feature type="binding site" evidence="27">
    <location>
        <position position="493"/>
    </location>
    <ligand>
        <name>Ca(2+)</name>
        <dbReference type="ChEBI" id="CHEBI:29108"/>
        <label>4</label>
    </ligand>
</feature>
<feature type="disulfide bond" evidence="28">
    <location>
        <begin position="303"/>
        <end position="330"/>
    </location>
</feature>
<evidence type="ECO:0000256" key="7">
    <source>
        <dbReference type="ARBA" id="ARBA00022530"/>
    </source>
</evidence>
<feature type="disulfide bond" evidence="28">
    <location>
        <begin position="289"/>
        <end position="315"/>
    </location>
</feature>
<keyword evidence="15" id="KW-0482">Metalloprotease</keyword>
<feature type="binding site" evidence="27">
    <location>
        <position position="132"/>
    </location>
    <ligand>
        <name>Ca(2+)</name>
        <dbReference type="ChEBI" id="CHEBI:29108"/>
        <label>1</label>
    </ligand>
</feature>
<feature type="binding site" evidence="27">
    <location>
        <position position="539"/>
    </location>
    <ligand>
        <name>Ca(2+)</name>
        <dbReference type="ChEBI" id="CHEBI:29108"/>
        <label>5</label>
    </ligand>
</feature>
<dbReference type="PROSITE" id="PS51642">
    <property type="entry name" value="HEMOPEXIN_2"/>
    <property type="match status" value="3"/>
</dbReference>
<comment type="subunit">
    <text evidence="24">Exists as monomer or homodimer; disulfide-linked. Also exists as heterodimer with LCN2. Macrophages and transformed cell lines produce only the monomeric form. Interacts with ECM1.</text>
</comment>
<feature type="binding site" evidence="27">
    <location>
        <position position="188"/>
    </location>
    <ligand>
        <name>Ca(2+)</name>
        <dbReference type="ChEBI" id="CHEBI:29108"/>
        <label>3</label>
    </ligand>
</feature>
<sequence length="670" mass="75493">MRLGVVAFLVLGTCSLRAWCVPLKSVYVTFPGDVIKNMTDKQLADEYLKRYGYIDVLQKSGLQAVVSPSKALKKLQRQLGLEETGSLDKPTIDAMKQPRCGVPDIRNYQTFDGDLKWDHSEVTYRILNYSPDMEASLIDDAFARAFKVWSDITPLTFKRLFDGTADIMISFGKENHGDPYPFDGKDGLLAHAYPPGEGIQGDAHFDDDEYWTLGSGPAIKTYYGNAEGALCHFPFLFEGTSYTSCTTEGREDGLPWCATTADYDKDKKYGFCPSELLFTFDGNSNQAPCVFPFVFEGVKYNSCTTDGRSDGYRWCATTANFDTDKKYGFCPNRDTAVTGGNSDGEPCKFPFIFLGKTYTSCTSEGRSDGKLWCATTSNYDTDQKWGFCSDRGYSLFLVAAHEFGHALGLDHSNIKDALMYPMYKYVEDFSLNQDDIEGIQYLYGPKTGPDPTPPKPKTTTSSPIGPTKPTPSEKTTTTDVVPSQDACEIKEFDTITEIQKELYFFKNGHYWKISSNGERKGPFLISGKWPALPAIINSAFEDQLTKKIYFFADKQFWVYTGNEVLGPRKIEKLGLPVDLNRVEGAVQKGKSKVLLFNGENFWRLDVKAQLIDSGYPRFTDSVFGGVPIDSHDVFLYKGFFYFCRESFYWRMNSKRQVDRVGYVKYDLLKC</sequence>
<evidence type="ECO:0000256" key="26">
    <source>
        <dbReference type="PIRSR" id="PIRSR001191-2"/>
    </source>
</evidence>
<evidence type="ECO:0000256" key="13">
    <source>
        <dbReference type="ARBA" id="ARBA00022833"/>
    </source>
</evidence>
<dbReference type="AlphaFoldDB" id="A0A1L5JFM3"/>
<evidence type="ECO:0000256" key="25">
    <source>
        <dbReference type="PIRSR" id="PIRSR001191-1"/>
    </source>
</evidence>
<comment type="function">
    <text evidence="23">Matrix metalloproteinase that plays an essential role in local proteolysis of the extracellular matrix and in leukocyte migration. Could play a role in bone osteoclastic resorption. Cleaves KiSS1 at a Gly-|-Leu bond. Cleaves NINJ1 to generate the Secreted ninjurin-1 form. Cleaves type IV and type V collagen into large C-terminal three quarter fragments and shorter N-terminal one quarter fragments. Degrades fibronectin but not laminin or Pz-peptide.</text>
</comment>
<dbReference type="Gene3D" id="2.110.10.10">
    <property type="entry name" value="Hemopexin-like domain"/>
    <property type="match status" value="1"/>
</dbReference>
<feature type="binding site" evidence="27">
    <location>
        <position position="206"/>
    </location>
    <ligand>
        <name>Ca(2+)</name>
        <dbReference type="ChEBI" id="CHEBI:29108"/>
        <label>3</label>
    </ligand>
</feature>
<feature type="binding site" evidence="27">
    <location>
        <position position="202"/>
    </location>
    <ligand>
        <name>Ca(2+)</name>
        <dbReference type="ChEBI" id="CHEBI:29108"/>
        <label>2</label>
    </ligand>
</feature>
<feature type="binding site" evidence="27">
    <location>
        <position position="204"/>
    </location>
    <ligand>
        <name>Zn(2+)</name>
        <dbReference type="ChEBI" id="CHEBI:29105"/>
        <label>1</label>
    </ligand>
</feature>
<dbReference type="GO" id="GO:0030198">
    <property type="term" value="P:extracellular matrix organization"/>
    <property type="evidence" value="ECO:0007669"/>
    <property type="project" value="TreeGrafter"/>
</dbReference>
<dbReference type="SMART" id="SM00235">
    <property type="entry name" value="ZnMc"/>
    <property type="match status" value="1"/>
</dbReference>
<evidence type="ECO:0000256" key="11">
    <source>
        <dbReference type="ARBA" id="ARBA00022737"/>
    </source>
</evidence>
<evidence type="ECO:0000259" key="32">
    <source>
        <dbReference type="PROSITE" id="PS51092"/>
    </source>
</evidence>
<comment type="subcellular location">
    <subcellularLocation>
        <location evidence="2">Secreted</location>
        <location evidence="2">Extracellular space</location>
        <location evidence="2">Extracellular matrix</location>
    </subcellularLocation>
</comment>
<evidence type="ECO:0000256" key="10">
    <source>
        <dbReference type="ARBA" id="ARBA00022729"/>
    </source>
</evidence>
<feature type="domain" description="Fibronectin type-II" evidence="32">
    <location>
        <begin position="342"/>
        <end position="390"/>
    </location>
</feature>
<dbReference type="PRINTS" id="PR00013">
    <property type="entry name" value="FNTYPEII"/>
</dbReference>
<feature type="binding site" evidence="27">
    <location>
        <position position="209"/>
    </location>
    <ligand>
        <name>Ca(2+)</name>
        <dbReference type="ChEBI" id="CHEBI:29108"/>
        <label>3</label>
    </ligand>
</feature>
<keyword evidence="19" id="KW-0325">Glycoprotein</keyword>
<evidence type="ECO:0000256" key="12">
    <source>
        <dbReference type="ARBA" id="ARBA00022801"/>
    </source>
</evidence>
<keyword evidence="12" id="KW-0378">Hydrolase</keyword>
<evidence type="ECO:0000256" key="16">
    <source>
        <dbReference type="ARBA" id="ARBA00023105"/>
    </source>
</evidence>
<dbReference type="InterPro" id="IPR021158">
    <property type="entry name" value="Pept_M10A_Zn_BS"/>
</dbReference>
<evidence type="ECO:0000256" key="31">
    <source>
        <dbReference type="SAM" id="SignalP"/>
    </source>
</evidence>
<keyword evidence="17" id="KW-0865">Zymogen</keyword>
<feature type="binding site" evidence="27">
    <location>
        <position position="633"/>
    </location>
    <ligand>
        <name>Ca(2+)</name>
        <dbReference type="ChEBI" id="CHEBI:29108"/>
        <label>5</label>
    </ligand>
</feature>
<organism evidence="33">
    <name type="scientific">Hypophthalmichthys molitrix</name>
    <name type="common">Silver carp</name>
    <name type="synonym">Leuciscus molitrix</name>
    <dbReference type="NCBI Taxonomy" id="13095"/>
    <lineage>
        <taxon>Eukaryota</taxon>
        <taxon>Metazoa</taxon>
        <taxon>Chordata</taxon>
        <taxon>Craniata</taxon>
        <taxon>Vertebrata</taxon>
        <taxon>Euteleostomi</taxon>
        <taxon>Actinopterygii</taxon>
        <taxon>Neopterygii</taxon>
        <taxon>Teleostei</taxon>
        <taxon>Ostariophysi</taxon>
        <taxon>Cypriniformes</taxon>
        <taxon>Xenocyprididae</taxon>
        <taxon>Xenocypridinae</taxon>
        <taxon>Hypophthalmichthys</taxon>
    </lineage>
</organism>
<evidence type="ECO:0000313" key="33">
    <source>
        <dbReference type="EMBL" id="APO13601.1"/>
    </source>
</evidence>
<keyword evidence="10 31" id="KW-0732">Signal</keyword>
<feature type="compositionally biased region" description="Low complexity" evidence="30">
    <location>
        <begin position="457"/>
        <end position="478"/>
    </location>
</feature>
<dbReference type="GO" id="GO:0030574">
    <property type="term" value="P:collagen catabolic process"/>
    <property type="evidence" value="ECO:0007669"/>
    <property type="project" value="UniProtKB-KW"/>
</dbReference>
<dbReference type="InterPro" id="IPR036365">
    <property type="entry name" value="PGBD-like_sf"/>
</dbReference>
<feature type="disulfide bond" evidence="28">
    <location>
        <begin position="347"/>
        <end position="373"/>
    </location>
</feature>
<feature type="binding site" evidence="27">
    <location>
        <position position="191"/>
    </location>
    <ligand>
        <name>Zn(2+)</name>
        <dbReference type="ChEBI" id="CHEBI:29105"/>
        <label>1</label>
    </ligand>
</feature>
<feature type="domain" description="Fibronectin type-II" evidence="32">
    <location>
        <begin position="226"/>
        <end position="274"/>
    </location>
</feature>
<dbReference type="SUPFAM" id="SSF57440">
    <property type="entry name" value="Kringle-like"/>
    <property type="match status" value="3"/>
</dbReference>
<keyword evidence="16" id="KW-0177">Collagen degradation</keyword>
<dbReference type="InterPro" id="IPR000562">
    <property type="entry name" value="FN_type2_dom"/>
</dbReference>
<feature type="binding site" evidence="27">
    <location>
        <position position="166"/>
    </location>
    <ligand>
        <name>Ca(2+)</name>
        <dbReference type="ChEBI" id="CHEBI:29108"/>
        <label>2</label>
    </ligand>
</feature>
<dbReference type="InterPro" id="IPR006026">
    <property type="entry name" value="Peptidase_Metallo"/>
</dbReference>
<dbReference type="InterPro" id="IPR000585">
    <property type="entry name" value="Hemopexin-like_dom"/>
</dbReference>
<evidence type="ECO:0000256" key="23">
    <source>
        <dbReference type="ARBA" id="ARBA00045780"/>
    </source>
</evidence>
<comment type="catalytic activity">
    <reaction evidence="1">
        <text>Cleavage of gelatin types I and V and collagen types IV and V.</text>
        <dbReference type="EC" id="3.4.24.35"/>
    </reaction>
</comment>
<evidence type="ECO:0000256" key="8">
    <source>
        <dbReference type="ARBA" id="ARBA00022670"/>
    </source>
</evidence>
<gene>
    <name evidence="33" type="primary">mmp9</name>
</gene>
<evidence type="ECO:0000256" key="20">
    <source>
        <dbReference type="ARBA" id="ARBA00030375"/>
    </source>
</evidence>
<evidence type="ECO:0000256" key="29">
    <source>
        <dbReference type="PROSITE-ProRule" id="PRU01011"/>
    </source>
</evidence>
<dbReference type="Gene3D" id="2.10.10.10">
    <property type="entry name" value="Fibronectin, type II, collagen-binding"/>
    <property type="match status" value="3"/>
</dbReference>
<feature type="binding site" description="in inhibited form" evidence="27">
    <location>
        <position position="100"/>
    </location>
    <ligand>
        <name>Zn(2+)</name>
        <dbReference type="ChEBI" id="CHEBI:29105"/>
        <label>2</label>
        <note>catalytic</note>
    </ligand>
</feature>
<evidence type="ECO:0000256" key="24">
    <source>
        <dbReference type="ARBA" id="ARBA00062173"/>
    </source>
</evidence>
<feature type="binding site" evidence="27">
    <location>
        <position position="178"/>
    </location>
    <ligand>
        <name>Zn(2+)</name>
        <dbReference type="ChEBI" id="CHEBI:29105"/>
        <label>1</label>
    </ligand>
</feature>
<feature type="domain" description="Fibronectin type-II" evidence="32">
    <location>
        <begin position="284"/>
        <end position="332"/>
    </location>
</feature>
<evidence type="ECO:0000256" key="17">
    <source>
        <dbReference type="ARBA" id="ARBA00023145"/>
    </source>
</evidence>